<sequence>MNDSLHEAVLNIGNANLSGLRLMATVHYTGTHELYTSTAPFSTLAGSTLIWCIWSVADRVDDSIGLERGLPV</sequence>
<evidence type="ECO:0000313" key="1">
    <source>
        <dbReference type="EMBL" id="SAM02543.1"/>
    </source>
</evidence>
<organism evidence="1">
    <name type="scientific">Absidia glauca</name>
    <name type="common">Pin mould</name>
    <dbReference type="NCBI Taxonomy" id="4829"/>
    <lineage>
        <taxon>Eukaryota</taxon>
        <taxon>Fungi</taxon>
        <taxon>Fungi incertae sedis</taxon>
        <taxon>Mucoromycota</taxon>
        <taxon>Mucoromycotina</taxon>
        <taxon>Mucoromycetes</taxon>
        <taxon>Mucorales</taxon>
        <taxon>Cunninghamellaceae</taxon>
        <taxon>Absidia</taxon>
    </lineage>
</organism>
<dbReference type="InParanoid" id="A0A163JWQ7"/>
<dbReference type="EMBL" id="LT553919">
    <property type="protein sequence ID" value="SAM02543.1"/>
    <property type="molecule type" value="Genomic_DNA"/>
</dbReference>
<gene>
    <name evidence="1" type="primary">ABSGL_08344.1 scaffold 10076</name>
</gene>
<keyword evidence="2" id="KW-1185">Reference proteome</keyword>
<evidence type="ECO:0000313" key="2">
    <source>
        <dbReference type="Proteomes" id="UP000078561"/>
    </source>
</evidence>
<dbReference type="Proteomes" id="UP000078561">
    <property type="component" value="Unassembled WGS sequence"/>
</dbReference>
<dbReference type="AlphaFoldDB" id="A0A163JWQ7"/>
<name>A0A163JWQ7_ABSGL</name>
<protein>
    <submittedName>
        <fullName evidence="1">Uncharacterized protein</fullName>
    </submittedName>
</protein>
<accession>A0A163JWQ7</accession>
<proteinExistence type="predicted"/>
<reference evidence="1" key="1">
    <citation type="submission" date="2016-04" db="EMBL/GenBank/DDBJ databases">
        <authorList>
            <person name="Evans L.H."/>
            <person name="Alamgir A."/>
            <person name="Owens N."/>
            <person name="Weber N.D."/>
            <person name="Virtaneva K."/>
            <person name="Barbian K."/>
            <person name="Babar A."/>
            <person name="Rosenke K."/>
        </authorList>
    </citation>
    <scope>NUCLEOTIDE SEQUENCE [LARGE SCALE GENOMIC DNA]</scope>
    <source>
        <strain evidence="1">CBS 101.48</strain>
    </source>
</reference>